<feature type="compositionally biased region" description="Pro residues" evidence="2">
    <location>
        <begin position="95"/>
        <end position="115"/>
    </location>
</feature>
<feature type="compositionally biased region" description="Basic and acidic residues" evidence="2">
    <location>
        <begin position="136"/>
        <end position="152"/>
    </location>
</feature>
<feature type="region of interest" description="Disordered" evidence="2">
    <location>
        <begin position="283"/>
        <end position="340"/>
    </location>
</feature>
<feature type="compositionally biased region" description="Polar residues" evidence="2">
    <location>
        <begin position="123"/>
        <end position="135"/>
    </location>
</feature>
<accession>A0A6B0YUG9</accession>
<dbReference type="EMBL" id="VXRG01000085">
    <property type="protein sequence ID" value="MXY93765.1"/>
    <property type="molecule type" value="Genomic_DNA"/>
</dbReference>
<dbReference type="Pfam" id="PF04519">
    <property type="entry name" value="Bactofilin"/>
    <property type="match status" value="1"/>
</dbReference>
<gene>
    <name evidence="3" type="ORF">F4Y42_09990</name>
</gene>
<dbReference type="InterPro" id="IPR007607">
    <property type="entry name" value="BacA/B"/>
</dbReference>
<feature type="region of interest" description="Disordered" evidence="2">
    <location>
        <begin position="1"/>
        <end position="186"/>
    </location>
</feature>
<comment type="caution">
    <text evidence="3">The sequence shown here is derived from an EMBL/GenBank/DDBJ whole genome shotgun (WGS) entry which is preliminary data.</text>
</comment>
<evidence type="ECO:0008006" key="4">
    <source>
        <dbReference type="Google" id="ProtNLM"/>
    </source>
</evidence>
<dbReference type="PANTHER" id="PTHR35024">
    <property type="entry name" value="HYPOTHETICAL CYTOSOLIC PROTEIN"/>
    <property type="match status" value="1"/>
</dbReference>
<evidence type="ECO:0000256" key="1">
    <source>
        <dbReference type="ARBA" id="ARBA00044755"/>
    </source>
</evidence>
<evidence type="ECO:0000313" key="3">
    <source>
        <dbReference type="EMBL" id="MXY93765.1"/>
    </source>
</evidence>
<name>A0A6B0YUG9_9CHLR</name>
<proteinExistence type="inferred from homology"/>
<feature type="compositionally biased region" description="Low complexity" evidence="2">
    <location>
        <begin position="292"/>
        <end position="306"/>
    </location>
</feature>
<dbReference type="AlphaFoldDB" id="A0A6B0YUG9"/>
<sequence length="340" mass="37168">MPLFKRGRKQDEEDLQWLYRNLQELDDDDPASEGAEEDTPADNDSKDTNAETAMESPLEPVMTESPPPEPVLGEPESELDEIPPPEPASGETPSPVFPEPSPPEVAAPEPPPVEVPTPVSRESLLTQEDVTAKSNESYERRSRQMSGNRRENAPFANRGQQQQQSRPQRQEPPADEGTADTIVGPQSYFTGTFRSEKDLRIEGTLEGEIDCRGTVIVAKDATLSATVRARNIEIAGSVTGDVFIEERLHLRSSGEMRGQSHAASFIVEEGGYFEGEMKMGAPDQEEWPTIGSTSSSEGLGLSVESTQWPTKRTEGRPNRTGTNPIDGGLEDAGSSRHRSI</sequence>
<dbReference type="PANTHER" id="PTHR35024:SF4">
    <property type="entry name" value="POLYMER-FORMING CYTOSKELETAL PROTEIN"/>
    <property type="match status" value="1"/>
</dbReference>
<feature type="compositionally biased region" description="Acidic residues" evidence="2">
    <location>
        <begin position="24"/>
        <end position="41"/>
    </location>
</feature>
<organism evidence="3">
    <name type="scientific">Caldilineaceae bacterium SB0664_bin_27</name>
    <dbReference type="NCBI Taxonomy" id="2605260"/>
    <lineage>
        <taxon>Bacteria</taxon>
        <taxon>Bacillati</taxon>
        <taxon>Chloroflexota</taxon>
        <taxon>Caldilineae</taxon>
        <taxon>Caldilineales</taxon>
        <taxon>Caldilineaceae</taxon>
    </lineage>
</organism>
<evidence type="ECO:0000256" key="2">
    <source>
        <dbReference type="SAM" id="MobiDB-lite"/>
    </source>
</evidence>
<feature type="compositionally biased region" description="Low complexity" evidence="2">
    <location>
        <begin position="158"/>
        <end position="167"/>
    </location>
</feature>
<protein>
    <recommendedName>
        <fullName evidence="4">Polymer-forming cytoskeletal protein</fullName>
    </recommendedName>
</protein>
<comment type="similarity">
    <text evidence="1">Belongs to the bactofilin family.</text>
</comment>
<reference evidence="3" key="1">
    <citation type="submission" date="2019-09" db="EMBL/GenBank/DDBJ databases">
        <title>Characterisation of the sponge microbiome using genome-centric metagenomics.</title>
        <authorList>
            <person name="Engelberts J.P."/>
            <person name="Robbins S.J."/>
            <person name="De Goeij J.M."/>
            <person name="Aranda M."/>
            <person name="Bell S.C."/>
            <person name="Webster N.S."/>
        </authorList>
    </citation>
    <scope>NUCLEOTIDE SEQUENCE</scope>
    <source>
        <strain evidence="3">SB0664_bin_27</strain>
    </source>
</reference>